<reference evidence="2" key="1">
    <citation type="submission" date="2016-09" db="EMBL/GenBank/DDBJ databases">
        <authorList>
            <person name="Greninger A.L."/>
            <person name="Jerome K.R."/>
            <person name="Mcnair B."/>
            <person name="Wallis C."/>
            <person name="Fang F."/>
        </authorList>
    </citation>
    <scope>NUCLEOTIDE SEQUENCE [LARGE SCALE GENOMIC DNA]</scope>
    <source>
        <strain evidence="2">M7</strain>
    </source>
</reference>
<name>A0A1E3R8X3_9MYCO</name>
<comment type="caution">
    <text evidence="1">The sequence shown here is derived from an EMBL/GenBank/DDBJ whole genome shotgun (WGS) entry which is preliminary data.</text>
</comment>
<evidence type="ECO:0000313" key="2">
    <source>
        <dbReference type="Proteomes" id="UP000094243"/>
    </source>
</evidence>
<evidence type="ECO:0000313" key="1">
    <source>
        <dbReference type="EMBL" id="ODQ86386.1"/>
    </source>
</evidence>
<keyword evidence="2" id="KW-1185">Reference proteome</keyword>
<protein>
    <submittedName>
        <fullName evidence="1">Uncharacterized protein</fullName>
    </submittedName>
</protein>
<proteinExistence type="predicted"/>
<sequence length="203" mass="22347">MDELTILRLVAIKGRVTPEAVAASLGADPADVGAQLDEYASRELFKSTPMGYRITPSGRQRCTELVVAEQRGADADAVKQIYAAFTEHNFELKALITDWQTRGPEQPNDHTDPEYDGQVLDRLQALHQRVLPVLDRITAVAPRLAHYRTRLVKAADAVAAGDHSYVSKPITDSYHTVWFELHEDLMGLAGLTRAEEAEAGRGA</sequence>
<dbReference type="Proteomes" id="UP000094243">
    <property type="component" value="Unassembled WGS sequence"/>
</dbReference>
<dbReference type="AlphaFoldDB" id="A0A1E3R8X3"/>
<organism evidence="1 2">
    <name type="scientific">Mycolicibacterium holsaticum</name>
    <dbReference type="NCBI Taxonomy" id="152142"/>
    <lineage>
        <taxon>Bacteria</taxon>
        <taxon>Bacillati</taxon>
        <taxon>Actinomycetota</taxon>
        <taxon>Actinomycetes</taxon>
        <taxon>Mycobacteriales</taxon>
        <taxon>Mycobacteriaceae</taxon>
        <taxon>Mycolicibacterium</taxon>
    </lineage>
</organism>
<gene>
    <name evidence="1" type="ORF">BHQ17_20735</name>
</gene>
<accession>A0A1E3R8X3</accession>
<dbReference type="EMBL" id="MIGZ01000147">
    <property type="protein sequence ID" value="ODQ86386.1"/>
    <property type="molecule type" value="Genomic_DNA"/>
</dbReference>